<sequence length="653" mass="73045">MYRSGPPSVKAALFSQKNRETLQQLLIQDFQKRQNQALNGKQLDRLERALDHYVEQVYGTQGEQPLPVLNREVLKITAQDFSKYLQRQNVVQVAQTVDQSPVQTVMNQSLYMDTARRFDQLQTDRQEVKALPPPPPDFRVSLDDEEAPSSASLYEMAKKQRESEAQRLLNSGKDAMERIDPGLNKRIQADDFFRSGQLSQNKATDMALASRQTSIQPLDMPLIIPPDGRELAMAALSPLMLTENPGPRGLGDANGNPTTTIPSFLSPQKTNLPQDYIIRQENTVAYKEIENNLFVYSADRDWMKNVKENRYNFSVTFDPGNNGQGYYPQVRVQEKFKNITRIEFVKAILPVEGLDVLIEPTVSAATNITAYQNTVLSLPFVSVNIPELENNNFGSDNFIDRAFSVIQYDQNWYSNLSSTILDTTSKQTNDSRGFTSLVPRYLKCQKVYAPTPLSTLQRLSISLLRPNGQSVSLAADTFDISGVFAGSNTDFAASLYKNNDLNNPYYIFINTTTYFSRFQVNIGDNIQIGNFDFSDNLTRTSQDFTSWINQPSGFLVAAIGNSSSGTYADGPNSVGYANYIILQAKHLDPTSGSVGLNPYGGVDGDITNYIGNTPVALANPPRRLINLSRQTQLVFRVITREMDPVAGLRPDNM</sequence>
<name>A0A6C0DHT5_9ZZZZ</name>
<organism evidence="2">
    <name type="scientific">viral metagenome</name>
    <dbReference type="NCBI Taxonomy" id="1070528"/>
    <lineage>
        <taxon>unclassified sequences</taxon>
        <taxon>metagenomes</taxon>
        <taxon>organismal metagenomes</taxon>
    </lineage>
</organism>
<accession>A0A6C0DHT5</accession>
<feature type="region of interest" description="Disordered" evidence="1">
    <location>
        <begin position="124"/>
        <end position="147"/>
    </location>
</feature>
<dbReference type="AlphaFoldDB" id="A0A6C0DHT5"/>
<protein>
    <submittedName>
        <fullName evidence="2">Uncharacterized protein</fullName>
    </submittedName>
</protein>
<dbReference type="EMBL" id="MN739613">
    <property type="protein sequence ID" value="QHT15804.1"/>
    <property type="molecule type" value="Genomic_DNA"/>
</dbReference>
<evidence type="ECO:0000313" key="2">
    <source>
        <dbReference type="EMBL" id="QHT15804.1"/>
    </source>
</evidence>
<proteinExistence type="predicted"/>
<evidence type="ECO:0000256" key="1">
    <source>
        <dbReference type="SAM" id="MobiDB-lite"/>
    </source>
</evidence>
<reference evidence="2" key="1">
    <citation type="journal article" date="2020" name="Nature">
        <title>Giant virus diversity and host interactions through global metagenomics.</title>
        <authorList>
            <person name="Schulz F."/>
            <person name="Roux S."/>
            <person name="Paez-Espino D."/>
            <person name="Jungbluth S."/>
            <person name="Walsh D.A."/>
            <person name="Denef V.J."/>
            <person name="McMahon K.D."/>
            <person name="Konstantinidis K.T."/>
            <person name="Eloe-Fadrosh E.A."/>
            <person name="Kyrpides N.C."/>
            <person name="Woyke T."/>
        </authorList>
    </citation>
    <scope>NUCLEOTIDE SEQUENCE</scope>
    <source>
        <strain evidence="2">GVMAG-M-3300023174-176</strain>
    </source>
</reference>